<reference evidence="1" key="1">
    <citation type="submission" date="2015-12" db="EMBL/GenBank/DDBJ databases">
        <title>Gene expression during late stages of embryo sac development: a critical building block for successful pollen-pistil interactions.</title>
        <authorList>
            <person name="Liu Y."/>
            <person name="Joly V."/>
            <person name="Sabar M."/>
            <person name="Matton D.P."/>
        </authorList>
    </citation>
    <scope>NUCLEOTIDE SEQUENCE</scope>
</reference>
<evidence type="ECO:0000313" key="1">
    <source>
        <dbReference type="EMBL" id="JAP14702.1"/>
    </source>
</evidence>
<name>A0A0V0H2S0_SOLCH</name>
<dbReference type="AlphaFoldDB" id="A0A0V0H2S0"/>
<dbReference type="EMBL" id="GEDG01026199">
    <property type="protein sequence ID" value="JAP14702.1"/>
    <property type="molecule type" value="Transcribed_RNA"/>
</dbReference>
<sequence length="77" mass="9105">MQLIKLSCEHSLAIRMSLHTEQGEILHLDSFNPCYYFQLKSQQPLIVSLYNQSITNITFLLQREQSLFTIVFDLFHE</sequence>
<protein>
    <submittedName>
        <fullName evidence="1">Putative ovule protein</fullName>
    </submittedName>
</protein>
<proteinExistence type="predicted"/>
<accession>A0A0V0H2S0</accession>
<organism evidence="1">
    <name type="scientific">Solanum chacoense</name>
    <name type="common">Chaco potato</name>
    <dbReference type="NCBI Taxonomy" id="4108"/>
    <lineage>
        <taxon>Eukaryota</taxon>
        <taxon>Viridiplantae</taxon>
        <taxon>Streptophyta</taxon>
        <taxon>Embryophyta</taxon>
        <taxon>Tracheophyta</taxon>
        <taxon>Spermatophyta</taxon>
        <taxon>Magnoliopsida</taxon>
        <taxon>eudicotyledons</taxon>
        <taxon>Gunneridae</taxon>
        <taxon>Pentapetalae</taxon>
        <taxon>asterids</taxon>
        <taxon>lamiids</taxon>
        <taxon>Solanales</taxon>
        <taxon>Solanaceae</taxon>
        <taxon>Solanoideae</taxon>
        <taxon>Solaneae</taxon>
        <taxon>Solanum</taxon>
    </lineage>
</organism>